<dbReference type="Proteomes" id="UP000054995">
    <property type="component" value="Unassembled WGS sequence"/>
</dbReference>
<gene>
    <name evidence="1" type="ORF">T4D_12728</name>
</gene>
<name>A0A0V1FLQ9_TRIPS</name>
<accession>A0A0V1FLQ9</accession>
<organism evidence="1 2">
    <name type="scientific">Trichinella pseudospiralis</name>
    <name type="common">Parasitic roundworm</name>
    <dbReference type="NCBI Taxonomy" id="6337"/>
    <lineage>
        <taxon>Eukaryota</taxon>
        <taxon>Metazoa</taxon>
        <taxon>Ecdysozoa</taxon>
        <taxon>Nematoda</taxon>
        <taxon>Enoplea</taxon>
        <taxon>Dorylaimia</taxon>
        <taxon>Trichinellida</taxon>
        <taxon>Trichinellidae</taxon>
        <taxon>Trichinella</taxon>
    </lineage>
</organism>
<reference evidence="1 2" key="1">
    <citation type="submission" date="2015-01" db="EMBL/GenBank/DDBJ databases">
        <title>Evolution of Trichinella species and genotypes.</title>
        <authorList>
            <person name="Korhonen P.K."/>
            <person name="Edoardo P."/>
            <person name="Giuseppe L.R."/>
            <person name="Gasser R.B."/>
        </authorList>
    </citation>
    <scope>NUCLEOTIDE SEQUENCE [LARGE SCALE GENOMIC DNA]</scope>
    <source>
        <strain evidence="1">ISS470</strain>
    </source>
</reference>
<keyword evidence="2" id="KW-1185">Reference proteome</keyword>
<protein>
    <submittedName>
        <fullName evidence="1">Uncharacterized protein</fullName>
    </submittedName>
</protein>
<dbReference type="EMBL" id="JYDT01000063">
    <property type="protein sequence ID" value="KRY86954.1"/>
    <property type="molecule type" value="Genomic_DNA"/>
</dbReference>
<comment type="caution">
    <text evidence="1">The sequence shown here is derived from an EMBL/GenBank/DDBJ whole genome shotgun (WGS) entry which is preliminary data.</text>
</comment>
<proteinExistence type="predicted"/>
<sequence length="112" mass="13008">MKANTAQQIHYKHGLQCMIIIISVFDYVRSVNVEQRCKIVESHLSRHQWPYFRPIDWHSRATISINVEPYHLTQASKTLPRLMIFCITCLSSINVFNSSDNKTAKMLTTQLA</sequence>
<evidence type="ECO:0000313" key="1">
    <source>
        <dbReference type="EMBL" id="KRY86954.1"/>
    </source>
</evidence>
<evidence type="ECO:0000313" key="2">
    <source>
        <dbReference type="Proteomes" id="UP000054995"/>
    </source>
</evidence>